<dbReference type="Gene3D" id="3.30.1330.120">
    <property type="entry name" value="2-methylcitrate dehydratase PrpD"/>
    <property type="match status" value="1"/>
</dbReference>
<dbReference type="PANTHER" id="PTHR16943">
    <property type="entry name" value="2-METHYLCITRATE DEHYDRATASE-RELATED"/>
    <property type="match status" value="1"/>
</dbReference>
<evidence type="ECO:0000259" key="2">
    <source>
        <dbReference type="Pfam" id="PF03972"/>
    </source>
</evidence>
<dbReference type="SUPFAM" id="SSF103378">
    <property type="entry name" value="2-methylcitrate dehydratase PrpD"/>
    <property type="match status" value="1"/>
</dbReference>
<dbReference type="EMBL" id="CP033968">
    <property type="protein sequence ID" value="AZG11948.1"/>
    <property type="molecule type" value="Genomic_DNA"/>
</dbReference>
<evidence type="ECO:0000313" key="5">
    <source>
        <dbReference type="Proteomes" id="UP000270411"/>
    </source>
</evidence>
<dbReference type="RefSeq" id="WP_017510555.1">
    <property type="nucleotide sequence ID" value="NZ_BAAAED010000057.1"/>
</dbReference>
<comment type="similarity">
    <text evidence="1">Belongs to the PrpD family.</text>
</comment>
<evidence type="ECO:0000313" key="4">
    <source>
        <dbReference type="EMBL" id="AZG11948.1"/>
    </source>
</evidence>
<protein>
    <submittedName>
        <fullName evidence="4">MmgE/PrpD family protein</fullName>
    </submittedName>
</protein>
<sequence>MLEADQMDLETTIARWVHRFSIDQAPAGAIGAATLCIADVMGVAHAGSRTETYGLCSRTGFHQGGCTVIGTGATADAPSAAYLNAVASHVLDFDDTSYAGIVHGSAVILPAVLAVAEEIGANGRQLLEAFICAAEVEYTLGLALTETLYARGHWTTATLGILGATVGACKLYGLGVEEVANAIRLSMNIPLGLRATHGSTGKPFLCGMAARLGVEMALAAKAGIAGSTNTTHHAFGFINTVNGGRFHEDAIAGLGTRFALISPGIAFKLYPLCSATQAAIEATLMIATTLRPRVADIVRIRCRTTPLAASCLPYLEPTAPSEAQFSMTFAIACALLYGPVSINHLNMETLRDERLRVLMTHIEMIADAELVDPRERADYPEGASVEITLANGERYSETILAAEGMPQKPASIDTLCTKFKDCTAQVLEASGREALWDRLMSIASLPEARDLLRPAAHA</sequence>
<dbReference type="OrthoDB" id="8680281at2"/>
<dbReference type="InterPro" id="IPR036148">
    <property type="entry name" value="MmgE/PrpD_sf"/>
</dbReference>
<geneLocation type="plasmid" evidence="4">
    <name>unnamed1</name>
</geneLocation>
<dbReference type="InterPro" id="IPR045336">
    <property type="entry name" value="MmgE_PrpD_N"/>
</dbReference>
<keyword evidence="4" id="KW-0614">Plasmid</keyword>
<dbReference type="InterPro" id="IPR042188">
    <property type="entry name" value="MmgE/PrpD_sf_2"/>
</dbReference>
<dbReference type="GO" id="GO:0016829">
    <property type="term" value="F:lyase activity"/>
    <property type="evidence" value="ECO:0007669"/>
    <property type="project" value="InterPro"/>
</dbReference>
<feature type="domain" description="MmgE/PrpD C-terminal" evidence="3">
    <location>
        <begin position="270"/>
        <end position="433"/>
    </location>
</feature>
<dbReference type="GeneID" id="92820718"/>
<organism evidence="4 5">
    <name type="scientific">Cupriavidus pauculus</name>
    <dbReference type="NCBI Taxonomy" id="82633"/>
    <lineage>
        <taxon>Bacteria</taxon>
        <taxon>Pseudomonadati</taxon>
        <taxon>Pseudomonadota</taxon>
        <taxon>Betaproteobacteria</taxon>
        <taxon>Burkholderiales</taxon>
        <taxon>Burkholderiaceae</taxon>
        <taxon>Cupriavidus</taxon>
    </lineage>
</organism>
<dbReference type="InterPro" id="IPR042183">
    <property type="entry name" value="MmgE/PrpD_sf_1"/>
</dbReference>
<dbReference type="Proteomes" id="UP000270411">
    <property type="component" value="Plasmid unnamed1"/>
</dbReference>
<dbReference type="Pfam" id="PF19305">
    <property type="entry name" value="MmgE_PrpD_C"/>
    <property type="match status" value="1"/>
</dbReference>
<dbReference type="InterPro" id="IPR005656">
    <property type="entry name" value="MmgE_PrpD"/>
</dbReference>
<dbReference type="Pfam" id="PF03972">
    <property type="entry name" value="MmgE_PrpD_N"/>
    <property type="match status" value="1"/>
</dbReference>
<reference evidence="5" key="1">
    <citation type="submission" date="2018-11" db="EMBL/GenBank/DDBJ databases">
        <title>FDA dAtabase for Regulatory Grade micrObial Sequences (FDA-ARGOS): Supporting development and validation of Infectious Disease Dx tests.</title>
        <authorList>
            <person name="Goldberg B."/>
            <person name="Campos J."/>
            <person name="Tallon L."/>
            <person name="Sadzewicz L."/>
            <person name="Zhao X."/>
            <person name="Vavikolanu K."/>
            <person name="Mehta A."/>
            <person name="Aluvathingal J."/>
            <person name="Nadendla S."/>
            <person name="Geyer C."/>
            <person name="Nandy P."/>
            <person name="Yan Y."/>
            <person name="Sichtig H."/>
        </authorList>
    </citation>
    <scope>NUCLEOTIDE SEQUENCE [LARGE SCALE GENOMIC DNA]</scope>
    <source>
        <strain evidence="5">FDAARGOS_614</strain>
        <plasmid evidence="5">unnamed1</plasmid>
    </source>
</reference>
<dbReference type="KEGG" id="cpau:EHF44_00200"/>
<dbReference type="Gene3D" id="1.10.4100.10">
    <property type="entry name" value="2-methylcitrate dehydratase PrpD"/>
    <property type="match status" value="1"/>
</dbReference>
<evidence type="ECO:0000256" key="1">
    <source>
        <dbReference type="ARBA" id="ARBA00006174"/>
    </source>
</evidence>
<gene>
    <name evidence="4" type="ORF">EHF44_00200</name>
</gene>
<feature type="domain" description="MmgE/PrpD N-terminal" evidence="2">
    <location>
        <begin position="12"/>
        <end position="244"/>
    </location>
</feature>
<dbReference type="AlphaFoldDB" id="A0A3G8GUK1"/>
<accession>A0A3G8GUK1</accession>
<proteinExistence type="inferred from homology"/>
<evidence type="ECO:0000259" key="3">
    <source>
        <dbReference type="Pfam" id="PF19305"/>
    </source>
</evidence>
<name>A0A3G8GUK1_9BURK</name>
<dbReference type="PANTHER" id="PTHR16943:SF8">
    <property type="entry name" value="2-METHYLCITRATE DEHYDRATASE"/>
    <property type="match status" value="1"/>
</dbReference>
<dbReference type="InterPro" id="IPR045337">
    <property type="entry name" value="MmgE_PrpD_C"/>
</dbReference>